<dbReference type="EMBL" id="WTYY01000004">
    <property type="protein sequence ID" value="MXO88819.1"/>
    <property type="molecule type" value="Genomic_DNA"/>
</dbReference>
<keyword evidence="3" id="KW-1185">Reference proteome</keyword>
<dbReference type="AlphaFoldDB" id="A0A844ZTC0"/>
<accession>A0A844ZTC0</accession>
<comment type="similarity">
    <text evidence="1">Belongs to the UPF0047 family.</text>
</comment>
<dbReference type="OrthoDB" id="9801725at2"/>
<dbReference type="InterPro" id="IPR001602">
    <property type="entry name" value="UPF0047_YjbQ-like"/>
</dbReference>
<protein>
    <submittedName>
        <fullName evidence="2">YjbQ family protein</fullName>
    </submittedName>
</protein>
<dbReference type="PIRSF" id="PIRSF004681">
    <property type="entry name" value="UCP004681"/>
    <property type="match status" value="1"/>
</dbReference>
<comment type="caution">
    <text evidence="2">The sequence shown here is derived from an EMBL/GenBank/DDBJ whole genome shotgun (WGS) entry which is preliminary data.</text>
</comment>
<dbReference type="SUPFAM" id="SSF111038">
    <property type="entry name" value="YjbQ-like"/>
    <property type="match status" value="1"/>
</dbReference>
<name>A0A844ZTC0_9SPHN</name>
<proteinExistence type="inferred from homology"/>
<organism evidence="2 3">
    <name type="scientific">Alteraurantiacibacter aestuarii</name>
    <dbReference type="NCBI Taxonomy" id="650004"/>
    <lineage>
        <taxon>Bacteria</taxon>
        <taxon>Pseudomonadati</taxon>
        <taxon>Pseudomonadota</taxon>
        <taxon>Alphaproteobacteria</taxon>
        <taxon>Sphingomonadales</taxon>
        <taxon>Erythrobacteraceae</taxon>
        <taxon>Alteraurantiacibacter</taxon>
    </lineage>
</organism>
<sequence>MHQSQTSFTIPTRGKSLYEFTDQVADWLASTDIATGLLTLFCRHTSASLLINENAAPAVQRDILRWMEMVAPERAGYEHDDEGPDDMPAHIRTLLTGESLQIPVADGRMVLGTWQGIFLAEHRSSAHRRQVVGHLIGE</sequence>
<dbReference type="Gene3D" id="2.60.120.460">
    <property type="entry name" value="YjbQ-like"/>
    <property type="match status" value="1"/>
</dbReference>
<dbReference type="Proteomes" id="UP000435243">
    <property type="component" value="Unassembled WGS sequence"/>
</dbReference>
<dbReference type="Pfam" id="PF01894">
    <property type="entry name" value="YjbQ"/>
    <property type="match status" value="1"/>
</dbReference>
<evidence type="ECO:0000313" key="2">
    <source>
        <dbReference type="EMBL" id="MXO88819.1"/>
    </source>
</evidence>
<evidence type="ECO:0000313" key="3">
    <source>
        <dbReference type="Proteomes" id="UP000435243"/>
    </source>
</evidence>
<dbReference type="RefSeq" id="WP_160591291.1">
    <property type="nucleotide sequence ID" value="NZ_BAAAFP010000003.1"/>
</dbReference>
<gene>
    <name evidence="2" type="ORF">GRI32_08705</name>
</gene>
<dbReference type="PANTHER" id="PTHR30615:SF8">
    <property type="entry name" value="UPF0047 PROTEIN C4A8.02C"/>
    <property type="match status" value="1"/>
</dbReference>
<evidence type="ECO:0000256" key="1">
    <source>
        <dbReference type="ARBA" id="ARBA00005534"/>
    </source>
</evidence>
<dbReference type="NCBIfam" id="TIGR00149">
    <property type="entry name" value="TIGR00149_YjbQ"/>
    <property type="match status" value="1"/>
</dbReference>
<dbReference type="PANTHER" id="PTHR30615">
    <property type="entry name" value="UNCHARACTERIZED PROTEIN YJBQ-RELATED"/>
    <property type="match status" value="1"/>
</dbReference>
<dbReference type="PROSITE" id="PS01314">
    <property type="entry name" value="UPF0047"/>
    <property type="match status" value="1"/>
</dbReference>
<dbReference type="InterPro" id="IPR035917">
    <property type="entry name" value="YjbQ-like_sf"/>
</dbReference>
<reference evidence="2 3" key="1">
    <citation type="submission" date="2019-12" db="EMBL/GenBank/DDBJ databases">
        <title>Genomic-based taxomic classification of the family Erythrobacteraceae.</title>
        <authorList>
            <person name="Xu L."/>
        </authorList>
    </citation>
    <scope>NUCLEOTIDE SEQUENCE [LARGE SCALE GENOMIC DNA]</scope>
    <source>
        <strain evidence="2 3">JCM 16339</strain>
    </source>
</reference>